<reference evidence="3" key="1">
    <citation type="submission" date="2017-02" db="UniProtKB">
        <authorList>
            <consortium name="WormBaseParasite"/>
        </authorList>
    </citation>
    <scope>IDENTIFICATION</scope>
</reference>
<evidence type="ECO:0000313" key="1">
    <source>
        <dbReference type="EMBL" id="VDO07267.1"/>
    </source>
</evidence>
<sequence>MNFSSPIVTDAQALLIPNSFDTRAIGATAAGPFLVRLCKMAHHDVRYERIRSVERPEPGVTKSLKI</sequence>
<evidence type="ECO:0000313" key="3">
    <source>
        <dbReference type="WBParaSite" id="HPLM_0000097101-mRNA-1"/>
    </source>
</evidence>
<accession>A0A0N4VUK4</accession>
<evidence type="ECO:0000313" key="2">
    <source>
        <dbReference type="Proteomes" id="UP000268014"/>
    </source>
</evidence>
<keyword evidence="2" id="KW-1185">Reference proteome</keyword>
<dbReference type="WBParaSite" id="HPLM_0000097101-mRNA-1">
    <property type="protein sequence ID" value="HPLM_0000097101-mRNA-1"/>
    <property type="gene ID" value="HPLM_0000097101"/>
</dbReference>
<dbReference type="Proteomes" id="UP000268014">
    <property type="component" value="Unassembled WGS sequence"/>
</dbReference>
<reference evidence="1 2" key="2">
    <citation type="submission" date="2018-11" db="EMBL/GenBank/DDBJ databases">
        <authorList>
            <consortium name="Pathogen Informatics"/>
        </authorList>
    </citation>
    <scope>NUCLEOTIDE SEQUENCE [LARGE SCALE GENOMIC DNA]</scope>
    <source>
        <strain evidence="1 2">MHpl1</strain>
    </source>
</reference>
<name>A0A0N4VUK4_HAEPC</name>
<dbReference type="AlphaFoldDB" id="A0A0N4VUK4"/>
<gene>
    <name evidence="1" type="ORF">HPLM_LOCUS971</name>
</gene>
<organism evidence="3">
    <name type="scientific">Haemonchus placei</name>
    <name type="common">Barber's pole worm</name>
    <dbReference type="NCBI Taxonomy" id="6290"/>
    <lineage>
        <taxon>Eukaryota</taxon>
        <taxon>Metazoa</taxon>
        <taxon>Ecdysozoa</taxon>
        <taxon>Nematoda</taxon>
        <taxon>Chromadorea</taxon>
        <taxon>Rhabditida</taxon>
        <taxon>Rhabditina</taxon>
        <taxon>Rhabditomorpha</taxon>
        <taxon>Strongyloidea</taxon>
        <taxon>Trichostrongylidae</taxon>
        <taxon>Haemonchus</taxon>
    </lineage>
</organism>
<protein>
    <submittedName>
        <fullName evidence="3">Asp/Glu/hydantoin racemase</fullName>
    </submittedName>
</protein>
<proteinExistence type="predicted"/>
<dbReference type="EMBL" id="UZAF01001052">
    <property type="protein sequence ID" value="VDO07267.1"/>
    <property type="molecule type" value="Genomic_DNA"/>
</dbReference>